<dbReference type="EnsemblPlants" id="OB06G33690.1">
    <property type="protein sequence ID" value="OB06G33690.1"/>
    <property type="gene ID" value="OB06G33690"/>
</dbReference>
<organism evidence="1">
    <name type="scientific">Oryza brachyantha</name>
    <name type="common">malo sina</name>
    <dbReference type="NCBI Taxonomy" id="4533"/>
    <lineage>
        <taxon>Eukaryota</taxon>
        <taxon>Viridiplantae</taxon>
        <taxon>Streptophyta</taxon>
        <taxon>Embryophyta</taxon>
        <taxon>Tracheophyta</taxon>
        <taxon>Spermatophyta</taxon>
        <taxon>Magnoliopsida</taxon>
        <taxon>Liliopsida</taxon>
        <taxon>Poales</taxon>
        <taxon>Poaceae</taxon>
        <taxon>BOP clade</taxon>
        <taxon>Oryzoideae</taxon>
        <taxon>Oryzeae</taxon>
        <taxon>Oryzinae</taxon>
        <taxon>Oryza</taxon>
    </lineage>
</organism>
<dbReference type="Gramene" id="OB06G33690.1">
    <property type="protein sequence ID" value="OB06G33690.1"/>
    <property type="gene ID" value="OB06G33690"/>
</dbReference>
<proteinExistence type="predicted"/>
<protein>
    <submittedName>
        <fullName evidence="1">Uncharacterized protein</fullName>
    </submittedName>
</protein>
<reference evidence="1" key="2">
    <citation type="submission" date="2013-04" db="UniProtKB">
        <authorList>
            <consortium name="EnsemblPlants"/>
        </authorList>
    </citation>
    <scope>IDENTIFICATION</scope>
</reference>
<evidence type="ECO:0000313" key="1">
    <source>
        <dbReference type="EnsemblPlants" id="OB06G33690.1"/>
    </source>
</evidence>
<reference evidence="1" key="1">
    <citation type="journal article" date="2013" name="Nat. Commun.">
        <title>Whole-genome sequencing of Oryza brachyantha reveals mechanisms underlying Oryza genome evolution.</title>
        <authorList>
            <person name="Chen J."/>
            <person name="Huang Q."/>
            <person name="Gao D."/>
            <person name="Wang J."/>
            <person name="Lang Y."/>
            <person name="Liu T."/>
            <person name="Li B."/>
            <person name="Bai Z."/>
            <person name="Luis Goicoechea J."/>
            <person name="Liang C."/>
            <person name="Chen C."/>
            <person name="Zhang W."/>
            <person name="Sun S."/>
            <person name="Liao Y."/>
            <person name="Zhang X."/>
            <person name="Yang L."/>
            <person name="Song C."/>
            <person name="Wang M."/>
            <person name="Shi J."/>
            <person name="Liu G."/>
            <person name="Liu J."/>
            <person name="Zhou H."/>
            <person name="Zhou W."/>
            <person name="Yu Q."/>
            <person name="An N."/>
            <person name="Chen Y."/>
            <person name="Cai Q."/>
            <person name="Wang B."/>
            <person name="Liu B."/>
            <person name="Min J."/>
            <person name="Huang Y."/>
            <person name="Wu H."/>
            <person name="Li Z."/>
            <person name="Zhang Y."/>
            <person name="Yin Y."/>
            <person name="Song W."/>
            <person name="Jiang J."/>
            <person name="Jackson S.A."/>
            <person name="Wing R.A."/>
            <person name="Wang J."/>
            <person name="Chen M."/>
        </authorList>
    </citation>
    <scope>NUCLEOTIDE SEQUENCE [LARGE SCALE GENOMIC DNA]</scope>
    <source>
        <strain evidence="1">cv. IRGC 101232</strain>
    </source>
</reference>
<keyword evidence="2" id="KW-1185">Reference proteome</keyword>
<evidence type="ECO:0000313" key="2">
    <source>
        <dbReference type="Proteomes" id="UP000006038"/>
    </source>
</evidence>
<sequence length="52" mass="6041">MLLRLITRSLNTTPEECMVDAMISIDPLDWKLQVIDRLRVDQSTRCVPNNLI</sequence>
<dbReference type="AlphaFoldDB" id="J3MH75"/>
<dbReference type="HOGENOM" id="CLU_3090466_0_0_1"/>
<name>J3MH75_ORYBR</name>
<dbReference type="Proteomes" id="UP000006038">
    <property type="component" value="Chromosome 6"/>
</dbReference>
<accession>J3MH75</accession>